<dbReference type="InterPro" id="IPR035895">
    <property type="entry name" value="HPr-like_sf"/>
</dbReference>
<evidence type="ECO:0000256" key="4">
    <source>
        <dbReference type="ARBA" id="ARBA00022597"/>
    </source>
</evidence>
<name>A0A4Q9DXC3_9BACL</name>
<dbReference type="Gene3D" id="3.30.1340.10">
    <property type="entry name" value="HPr-like"/>
    <property type="match status" value="1"/>
</dbReference>
<dbReference type="PRINTS" id="PR00107">
    <property type="entry name" value="PHOSPHOCPHPR"/>
</dbReference>
<evidence type="ECO:0000256" key="1">
    <source>
        <dbReference type="ARBA" id="ARBA00003681"/>
    </source>
</evidence>
<dbReference type="InterPro" id="IPR001020">
    <property type="entry name" value="PTS_HPr_His_P_site"/>
</dbReference>
<evidence type="ECO:0000256" key="3">
    <source>
        <dbReference type="ARBA" id="ARBA00022448"/>
    </source>
</evidence>
<evidence type="ECO:0000256" key="5">
    <source>
        <dbReference type="ARBA" id="ARBA00033055"/>
    </source>
</evidence>
<keyword evidence="8" id="KW-1185">Reference proteome</keyword>
<reference evidence="7 8" key="1">
    <citation type="submission" date="2019-02" db="EMBL/GenBank/DDBJ databases">
        <title>Paenibacillus sp. nov., isolated from surface-sterilized tissue of Thalictrum simplex L.</title>
        <authorList>
            <person name="Tuo L."/>
        </authorList>
    </citation>
    <scope>NUCLEOTIDE SEQUENCE [LARGE SCALE GENOMIC DNA]</scope>
    <source>
        <strain evidence="7 8">N2SHLJ1</strain>
    </source>
</reference>
<dbReference type="Pfam" id="PF00381">
    <property type="entry name" value="PTS-HPr"/>
    <property type="match status" value="1"/>
</dbReference>
<dbReference type="InterPro" id="IPR000032">
    <property type="entry name" value="HPr-like"/>
</dbReference>
<dbReference type="PANTHER" id="PTHR33705:SF1">
    <property type="entry name" value="PHOSPHOCARRIER PROTEIN HPR"/>
    <property type="match status" value="1"/>
</dbReference>
<dbReference type="CDD" id="cd00367">
    <property type="entry name" value="PTS-HPr_like"/>
    <property type="match status" value="1"/>
</dbReference>
<dbReference type="EMBL" id="SIRE01000002">
    <property type="protein sequence ID" value="TBL81767.1"/>
    <property type="molecule type" value="Genomic_DNA"/>
</dbReference>
<evidence type="ECO:0000313" key="7">
    <source>
        <dbReference type="EMBL" id="TBL81767.1"/>
    </source>
</evidence>
<dbReference type="NCBIfam" id="TIGR01003">
    <property type="entry name" value="PTS_HPr_family"/>
    <property type="match status" value="1"/>
</dbReference>
<dbReference type="RefSeq" id="WP_131011554.1">
    <property type="nucleotide sequence ID" value="NZ_SIRE01000002.1"/>
</dbReference>
<dbReference type="InterPro" id="IPR050399">
    <property type="entry name" value="HPr"/>
</dbReference>
<evidence type="ECO:0000256" key="2">
    <source>
        <dbReference type="ARBA" id="ARBA00020422"/>
    </source>
</evidence>
<keyword evidence="4" id="KW-0762">Sugar transport</keyword>
<dbReference type="Proteomes" id="UP000293142">
    <property type="component" value="Unassembled WGS sequence"/>
</dbReference>
<keyword evidence="3" id="KW-0813">Transport</keyword>
<evidence type="ECO:0000259" key="6">
    <source>
        <dbReference type="PROSITE" id="PS51350"/>
    </source>
</evidence>
<evidence type="ECO:0000313" key="8">
    <source>
        <dbReference type="Proteomes" id="UP000293142"/>
    </source>
</evidence>
<dbReference type="AlphaFoldDB" id="A0A4Q9DXC3"/>
<gene>
    <name evidence="7" type="ORF">EYB31_01885</name>
</gene>
<comment type="caution">
    <text evidence="7">The sequence shown here is derived from an EMBL/GenBank/DDBJ whole genome shotgun (WGS) entry which is preliminary data.</text>
</comment>
<sequence length="85" mass="9079">MRNGKAIIRHPLGLHARPAAEWVSKALQFESDIQIALNGKTANGKSAIHLLTLGVKEGDIVDITASGPDEEQVVSAFLQFAESLS</sequence>
<feature type="domain" description="HPr" evidence="6">
    <location>
        <begin position="1"/>
        <end position="85"/>
    </location>
</feature>
<organism evidence="7 8">
    <name type="scientific">Paenibacillus thalictri</name>
    <dbReference type="NCBI Taxonomy" id="2527873"/>
    <lineage>
        <taxon>Bacteria</taxon>
        <taxon>Bacillati</taxon>
        <taxon>Bacillota</taxon>
        <taxon>Bacilli</taxon>
        <taxon>Bacillales</taxon>
        <taxon>Paenibacillaceae</taxon>
        <taxon>Paenibacillus</taxon>
    </lineage>
</organism>
<dbReference type="OrthoDB" id="9809047at2"/>
<comment type="function">
    <text evidence="1">General (non sugar-specific) component of the phosphoenolpyruvate-dependent sugar phosphotransferase system (sugar PTS). This major carbohydrate active-transport system catalyzes the phosphorylation of incoming sugar substrates concomitantly with their translocation across the cell membrane. The phosphoryl group from phosphoenolpyruvate (PEP) is transferred to the phosphoryl carrier protein HPr by enzyme I. Phospho-HPr then transfers it to the PTS EIIA domain.</text>
</comment>
<dbReference type="PROSITE" id="PS00369">
    <property type="entry name" value="PTS_HPR_HIS"/>
    <property type="match status" value="1"/>
</dbReference>
<dbReference type="SUPFAM" id="SSF55594">
    <property type="entry name" value="HPr-like"/>
    <property type="match status" value="1"/>
</dbReference>
<proteinExistence type="predicted"/>
<dbReference type="PANTHER" id="PTHR33705">
    <property type="entry name" value="PHOSPHOCARRIER PROTEIN HPR"/>
    <property type="match status" value="1"/>
</dbReference>
<accession>A0A4Q9DXC3</accession>
<dbReference type="PROSITE" id="PS51350">
    <property type="entry name" value="PTS_HPR_DOM"/>
    <property type="match status" value="1"/>
</dbReference>
<protein>
    <recommendedName>
        <fullName evidence="2">Phosphocarrier protein HPr</fullName>
    </recommendedName>
    <alternativeName>
        <fullName evidence="5">Histidine-containing protein</fullName>
    </alternativeName>
</protein>